<dbReference type="OrthoDB" id="572024at2"/>
<dbReference type="Pfam" id="PF09500">
    <property type="entry name" value="YiiD_C"/>
    <property type="match status" value="1"/>
</dbReference>
<dbReference type="AlphaFoldDB" id="A0A366HFT0"/>
<sequence length="164" mass="17985">MPTDPQALCQTTEAYLHAQIPITRAMGVGIESYEAHTGHLVLTAPLETNHNHLGTAFGGSLSALCTLAGYALLWLDLEGQSREEEAGTHTSKPHVVVKESTISYLHPVKEPLIRVVCERPDAALMQSFHRQFTQKGKARIQLTCTVTENAQTCVRFTGTYVAVR</sequence>
<dbReference type="SUPFAM" id="SSF54637">
    <property type="entry name" value="Thioesterase/thiol ester dehydrase-isomerase"/>
    <property type="match status" value="1"/>
</dbReference>
<proteinExistence type="predicted"/>
<reference evidence="2 3" key="1">
    <citation type="submission" date="2018-06" db="EMBL/GenBank/DDBJ databases">
        <title>Genomic Encyclopedia of Type Strains, Phase IV (KMG-IV): sequencing the most valuable type-strain genomes for metagenomic binning, comparative biology and taxonomic classification.</title>
        <authorList>
            <person name="Goeker M."/>
        </authorList>
    </citation>
    <scope>NUCLEOTIDE SEQUENCE [LARGE SCALE GENOMIC DNA]</scope>
    <source>
        <strain evidence="2 3">DSM 25532</strain>
    </source>
</reference>
<keyword evidence="3" id="KW-1185">Reference proteome</keyword>
<evidence type="ECO:0000313" key="2">
    <source>
        <dbReference type="EMBL" id="RBP41368.1"/>
    </source>
</evidence>
<dbReference type="InterPro" id="IPR012660">
    <property type="entry name" value="YiiD_C"/>
</dbReference>
<evidence type="ECO:0000313" key="3">
    <source>
        <dbReference type="Proteomes" id="UP000253426"/>
    </source>
</evidence>
<dbReference type="InterPro" id="IPR029069">
    <property type="entry name" value="HotDog_dom_sf"/>
</dbReference>
<comment type="caution">
    <text evidence="2">The sequence shown here is derived from an EMBL/GenBank/DDBJ whole genome shotgun (WGS) entry which is preliminary data.</text>
</comment>
<gene>
    <name evidence="2" type="ORF">DES53_107199</name>
</gene>
<evidence type="ECO:0000259" key="1">
    <source>
        <dbReference type="Pfam" id="PF09500"/>
    </source>
</evidence>
<dbReference type="Proteomes" id="UP000253426">
    <property type="component" value="Unassembled WGS sequence"/>
</dbReference>
<organism evidence="2 3">
    <name type="scientific">Roseimicrobium gellanilyticum</name>
    <dbReference type="NCBI Taxonomy" id="748857"/>
    <lineage>
        <taxon>Bacteria</taxon>
        <taxon>Pseudomonadati</taxon>
        <taxon>Verrucomicrobiota</taxon>
        <taxon>Verrucomicrobiia</taxon>
        <taxon>Verrucomicrobiales</taxon>
        <taxon>Verrucomicrobiaceae</taxon>
        <taxon>Roseimicrobium</taxon>
    </lineage>
</organism>
<dbReference type="EMBL" id="QNRR01000007">
    <property type="protein sequence ID" value="RBP41368.1"/>
    <property type="molecule type" value="Genomic_DNA"/>
</dbReference>
<protein>
    <submittedName>
        <fullName evidence="2">Thioesterase domain-containing protein</fullName>
    </submittedName>
</protein>
<accession>A0A366HFT0</accession>
<dbReference type="RefSeq" id="WP_113960002.1">
    <property type="nucleotide sequence ID" value="NZ_QNRR01000007.1"/>
</dbReference>
<name>A0A366HFT0_9BACT</name>
<dbReference type="NCBIfam" id="TIGR02447">
    <property type="entry name" value="yiiD_Cterm"/>
    <property type="match status" value="1"/>
</dbReference>
<feature type="domain" description="Thioesterase putative" evidence="1">
    <location>
        <begin position="9"/>
        <end position="163"/>
    </location>
</feature>
<dbReference type="Gene3D" id="3.10.129.10">
    <property type="entry name" value="Hotdog Thioesterase"/>
    <property type="match status" value="1"/>
</dbReference>